<dbReference type="PANTHER" id="PTHR34849:SF4">
    <property type="entry name" value="SLR1209 PROTEIN"/>
    <property type="match status" value="1"/>
</dbReference>
<evidence type="ECO:0008006" key="3">
    <source>
        <dbReference type="Google" id="ProtNLM"/>
    </source>
</evidence>
<comment type="caution">
    <text evidence="1">The sequence shown here is derived from an EMBL/GenBank/DDBJ whole genome shotgun (WGS) entry which is preliminary data.</text>
</comment>
<dbReference type="InterPro" id="IPR009057">
    <property type="entry name" value="Homeodomain-like_sf"/>
</dbReference>
<dbReference type="EMBL" id="LJCR01000290">
    <property type="protein sequence ID" value="KPV53304.1"/>
    <property type="molecule type" value="Genomic_DNA"/>
</dbReference>
<dbReference type="AlphaFoldDB" id="A0A0P9D2R0"/>
<dbReference type="PANTHER" id="PTHR34849">
    <property type="entry name" value="SSL5025 PROTEIN"/>
    <property type="match status" value="1"/>
</dbReference>
<dbReference type="Proteomes" id="UP000050509">
    <property type="component" value="Unassembled WGS sequence"/>
</dbReference>
<accession>A0A0P9D2R0</accession>
<proteinExistence type="predicted"/>
<dbReference type="PATRIC" id="fig|186479.3.peg.6009"/>
<dbReference type="InterPro" id="IPR036388">
    <property type="entry name" value="WH-like_DNA-bd_sf"/>
</dbReference>
<dbReference type="Gene3D" id="1.10.10.10">
    <property type="entry name" value="Winged helix-like DNA-binding domain superfamily/Winged helix DNA-binding domain"/>
    <property type="match status" value="1"/>
</dbReference>
<reference evidence="1 2" key="1">
    <citation type="submission" date="2015-09" db="EMBL/GenBank/DDBJ databases">
        <title>Draft genome sequence of Kouleothrix aurantiaca JCM 19913.</title>
        <authorList>
            <person name="Hemp J."/>
        </authorList>
    </citation>
    <scope>NUCLEOTIDE SEQUENCE [LARGE SCALE GENOMIC DNA]</scope>
    <source>
        <strain evidence="1 2">COM-B</strain>
    </source>
</reference>
<keyword evidence="2" id="KW-1185">Reference proteome</keyword>
<dbReference type="InterPro" id="IPR007367">
    <property type="entry name" value="DUF433"/>
</dbReference>
<evidence type="ECO:0000313" key="1">
    <source>
        <dbReference type="EMBL" id="KPV53304.1"/>
    </source>
</evidence>
<sequence length="109" mass="12196">MSVLNEMEQLLGELSRAEKAQLLQWVVRDLGDAFPGIESLPDVNGGEPCIVRTRIPVWVLVQARQLGASEADLLRNYPSLRAEDLANAWAYARAHRDEIEQQIVENEAA</sequence>
<evidence type="ECO:0000313" key="2">
    <source>
        <dbReference type="Proteomes" id="UP000050509"/>
    </source>
</evidence>
<protein>
    <recommendedName>
        <fullName evidence="3">DUF433 domain-containing protein</fullName>
    </recommendedName>
</protein>
<organism evidence="1 2">
    <name type="scientific">Kouleothrix aurantiaca</name>
    <dbReference type="NCBI Taxonomy" id="186479"/>
    <lineage>
        <taxon>Bacteria</taxon>
        <taxon>Bacillati</taxon>
        <taxon>Chloroflexota</taxon>
        <taxon>Chloroflexia</taxon>
        <taxon>Chloroflexales</taxon>
        <taxon>Roseiflexineae</taxon>
        <taxon>Roseiflexaceae</taxon>
        <taxon>Kouleothrix</taxon>
    </lineage>
</organism>
<dbReference type="Pfam" id="PF04255">
    <property type="entry name" value="DUF433"/>
    <property type="match status" value="1"/>
</dbReference>
<gene>
    <name evidence="1" type="ORF">SE17_10440</name>
</gene>
<dbReference type="SUPFAM" id="SSF46689">
    <property type="entry name" value="Homeodomain-like"/>
    <property type="match status" value="1"/>
</dbReference>
<name>A0A0P9D2R0_9CHLR</name>